<evidence type="ECO:0000259" key="3">
    <source>
        <dbReference type="Pfam" id="PF00644"/>
    </source>
</evidence>
<dbReference type="GO" id="GO:0005737">
    <property type="term" value="C:cytoplasm"/>
    <property type="evidence" value="ECO:0007669"/>
    <property type="project" value="TreeGrafter"/>
</dbReference>
<feature type="domain" description="PARP catalytic" evidence="3">
    <location>
        <begin position="29"/>
        <end position="98"/>
    </location>
</feature>
<comment type="similarity">
    <text evidence="1">Belongs to the ARTD/PARP family.</text>
</comment>
<keyword evidence="5" id="KW-1185">Reference proteome</keyword>
<dbReference type="Pfam" id="PF00644">
    <property type="entry name" value="PARP"/>
    <property type="match status" value="1"/>
</dbReference>
<dbReference type="Ensembl" id="ENSNMLT00000037609.1">
    <property type="protein sequence ID" value="ENSNMLP00000033756.1"/>
    <property type="gene ID" value="ENSNMLG00000021098.1"/>
</dbReference>
<dbReference type="PANTHER" id="PTHR36542">
    <property type="entry name" value="GIG2-LIKE PROTEIN DRED-RELATED"/>
    <property type="match status" value="1"/>
</dbReference>
<evidence type="ECO:0000313" key="5">
    <source>
        <dbReference type="Proteomes" id="UP000694523"/>
    </source>
</evidence>
<protein>
    <recommendedName>
        <fullName evidence="3">PARP catalytic domain-containing protein</fullName>
    </recommendedName>
</protein>
<feature type="transmembrane region" description="Helical" evidence="2">
    <location>
        <begin position="202"/>
        <end position="223"/>
    </location>
</feature>
<evidence type="ECO:0000313" key="4">
    <source>
        <dbReference type="Ensembl" id="ENSNMLP00000033756.1"/>
    </source>
</evidence>
<keyword evidence="2" id="KW-1133">Transmembrane helix</keyword>
<name>A0A8C6U9C1_9GOBI</name>
<dbReference type="GO" id="GO:0003950">
    <property type="term" value="F:NAD+ poly-ADP-ribosyltransferase activity"/>
    <property type="evidence" value="ECO:0007669"/>
    <property type="project" value="InterPro"/>
</dbReference>
<accession>A0A8C6U9C1</accession>
<dbReference type="InterPro" id="IPR012317">
    <property type="entry name" value="Poly(ADP-ribose)pol_cat_dom"/>
</dbReference>
<evidence type="ECO:0000256" key="1">
    <source>
        <dbReference type="ARBA" id="ARBA00024347"/>
    </source>
</evidence>
<dbReference type="AlphaFoldDB" id="A0A8C6U9C1"/>
<reference evidence="4" key="2">
    <citation type="submission" date="2025-09" db="UniProtKB">
        <authorList>
            <consortium name="Ensembl"/>
        </authorList>
    </citation>
    <scope>IDENTIFICATION</scope>
</reference>
<keyword evidence="2" id="KW-0472">Membrane</keyword>
<organism evidence="4 5">
    <name type="scientific">Neogobius melanostomus</name>
    <name type="common">round goby</name>
    <dbReference type="NCBI Taxonomy" id="47308"/>
    <lineage>
        <taxon>Eukaryota</taxon>
        <taxon>Metazoa</taxon>
        <taxon>Chordata</taxon>
        <taxon>Craniata</taxon>
        <taxon>Vertebrata</taxon>
        <taxon>Euteleostomi</taxon>
        <taxon>Actinopterygii</taxon>
        <taxon>Neopterygii</taxon>
        <taxon>Teleostei</taxon>
        <taxon>Neoteleostei</taxon>
        <taxon>Acanthomorphata</taxon>
        <taxon>Gobiaria</taxon>
        <taxon>Gobiiformes</taxon>
        <taxon>Gobioidei</taxon>
        <taxon>Gobiidae</taxon>
        <taxon>Benthophilinae</taxon>
        <taxon>Neogobiini</taxon>
        <taxon>Neogobius</taxon>
    </lineage>
</organism>
<evidence type="ECO:0000256" key="2">
    <source>
        <dbReference type="SAM" id="Phobius"/>
    </source>
</evidence>
<dbReference type="Proteomes" id="UP000694523">
    <property type="component" value="Unplaced"/>
</dbReference>
<dbReference type="SUPFAM" id="SSF56399">
    <property type="entry name" value="ADP-ribosylation"/>
    <property type="match status" value="1"/>
</dbReference>
<reference evidence="4" key="1">
    <citation type="submission" date="2025-08" db="UniProtKB">
        <authorList>
            <consortium name="Ensembl"/>
        </authorList>
    </citation>
    <scope>IDENTIFICATION</scope>
</reference>
<dbReference type="Gene3D" id="3.90.175.10">
    <property type="entry name" value="Diphtheria Toxin, domain 1"/>
    <property type="match status" value="1"/>
</dbReference>
<sequence>MSYRWAEEDFELPPGVERLGSAAPKNNRSYVMYHGTSSSSAKKILKSGLFKPSADGMLGPGVYLSRDLQKASRYPLKLPEKDRVVIKVKVNVGKVKRIDYQGHPQQKTWYSDGFDTAWVPPNCGMVPSGLEEDCVWDPKRIQIVRAIKPQPEYRGGAAHYYPSIHPFSSTCPLPGRGGSWSCPGHIAPAPMAPSAGGGSTEVIIIIFFIIIILFFLLLLFLIYKIK</sequence>
<dbReference type="PANTHER" id="PTHR36542:SF2">
    <property type="entry name" value="GIG2-LIKE PROTEIN DRED-RELATED"/>
    <property type="match status" value="1"/>
</dbReference>
<keyword evidence="2" id="KW-0812">Transmembrane</keyword>
<proteinExistence type="inferred from homology"/>